<accession>A0A0K6I8G2</accession>
<organism evidence="2 3">
    <name type="scientific">Pannonibacter indicus</name>
    <dbReference type="NCBI Taxonomy" id="466044"/>
    <lineage>
        <taxon>Bacteria</taxon>
        <taxon>Pseudomonadati</taxon>
        <taxon>Pseudomonadota</taxon>
        <taxon>Alphaproteobacteria</taxon>
        <taxon>Hyphomicrobiales</taxon>
        <taxon>Stappiaceae</taxon>
        <taxon>Pannonibacter</taxon>
    </lineage>
</organism>
<dbReference type="AlphaFoldDB" id="A0A0K6I8G2"/>
<name>A0A0K6I8G2_9HYPH</name>
<sequence>MILGVIGAILPVMPGTIFFILAAAMFAKSSPELEARILAHPSIGPQVIAWRKHGVIPPRAKLYATGGMAFGYGMFWLGAHPGWPLALGVLAFMGACAAYVLSRPSYPRS</sequence>
<evidence type="ECO:0000256" key="1">
    <source>
        <dbReference type="SAM" id="Phobius"/>
    </source>
</evidence>
<feature type="transmembrane region" description="Helical" evidence="1">
    <location>
        <begin position="83"/>
        <end position="101"/>
    </location>
</feature>
<feature type="transmembrane region" description="Helical" evidence="1">
    <location>
        <begin position="6"/>
        <end position="27"/>
    </location>
</feature>
<dbReference type="GO" id="GO:0005886">
    <property type="term" value="C:plasma membrane"/>
    <property type="evidence" value="ECO:0007669"/>
    <property type="project" value="TreeGrafter"/>
</dbReference>
<evidence type="ECO:0000313" key="3">
    <source>
        <dbReference type="Proteomes" id="UP000183900"/>
    </source>
</evidence>
<evidence type="ECO:0000313" key="2">
    <source>
        <dbReference type="EMBL" id="CUA99420.1"/>
    </source>
</evidence>
<keyword evidence="1" id="KW-1133">Transmembrane helix</keyword>
<dbReference type="PANTHER" id="PTHR35813:SF1">
    <property type="entry name" value="INNER MEMBRANE PROTEIN YBAN"/>
    <property type="match status" value="1"/>
</dbReference>
<dbReference type="InterPro" id="IPR007401">
    <property type="entry name" value="DUF454"/>
</dbReference>
<dbReference type="EMBL" id="CYHE01000013">
    <property type="protein sequence ID" value="CUA99420.1"/>
    <property type="molecule type" value="Genomic_DNA"/>
</dbReference>
<proteinExistence type="predicted"/>
<keyword evidence="1" id="KW-0472">Membrane</keyword>
<keyword evidence="3" id="KW-1185">Reference proteome</keyword>
<gene>
    <name evidence="2" type="ORF">Ga0061067_11320</name>
</gene>
<dbReference type="Pfam" id="PF04304">
    <property type="entry name" value="DUF454"/>
    <property type="match status" value="1"/>
</dbReference>
<dbReference type="Proteomes" id="UP000183900">
    <property type="component" value="Unassembled WGS sequence"/>
</dbReference>
<dbReference type="PANTHER" id="PTHR35813">
    <property type="entry name" value="INNER MEMBRANE PROTEIN YBAN"/>
    <property type="match status" value="1"/>
</dbReference>
<reference evidence="3" key="1">
    <citation type="submission" date="2015-08" db="EMBL/GenBank/DDBJ databases">
        <authorList>
            <person name="Varghese N."/>
        </authorList>
    </citation>
    <scope>NUCLEOTIDE SEQUENCE [LARGE SCALE GENOMIC DNA]</scope>
    <source>
        <strain evidence="3">DSM 23407</strain>
    </source>
</reference>
<protein>
    <submittedName>
        <fullName evidence="2">Uncharacterized membrane protein YbaN, DUF454 family</fullName>
    </submittedName>
</protein>
<keyword evidence="1" id="KW-0812">Transmembrane</keyword>